<dbReference type="AlphaFoldDB" id="A0A4Q1RHP4"/>
<dbReference type="Proteomes" id="UP000290106">
    <property type="component" value="Unassembled WGS sequence"/>
</dbReference>
<evidence type="ECO:0008006" key="3">
    <source>
        <dbReference type="Google" id="ProtNLM"/>
    </source>
</evidence>
<protein>
    <recommendedName>
        <fullName evidence="3">Bypass of forespore C C-terminal domain-containing protein</fullName>
    </recommendedName>
</protein>
<organism evidence="1 2">
    <name type="scientific">Blautia faecicola</name>
    <dbReference type="NCBI Taxonomy" id="2509240"/>
    <lineage>
        <taxon>Bacteria</taxon>
        <taxon>Bacillati</taxon>
        <taxon>Bacillota</taxon>
        <taxon>Clostridia</taxon>
        <taxon>Lachnospirales</taxon>
        <taxon>Lachnospiraceae</taxon>
        <taxon>Blautia</taxon>
    </lineage>
</organism>
<dbReference type="EMBL" id="SDKC01000001">
    <property type="protein sequence ID" value="RXS75138.1"/>
    <property type="molecule type" value="Genomic_DNA"/>
</dbReference>
<accession>A0A4Q1RHP4</accession>
<dbReference type="RefSeq" id="WP_022398616.1">
    <property type="nucleotide sequence ID" value="NZ_JBGKFY010000002.1"/>
</dbReference>
<comment type="caution">
    <text evidence="1">The sequence shown here is derived from an EMBL/GenBank/DDBJ whole genome shotgun (WGS) entry which is preliminary data.</text>
</comment>
<keyword evidence="2" id="KW-1185">Reference proteome</keyword>
<name>A0A4Q1RHP4_9FIRM</name>
<dbReference type="OrthoDB" id="1912898at2"/>
<proteinExistence type="predicted"/>
<gene>
    <name evidence="1" type="ORF">ETP43_07845</name>
</gene>
<reference evidence="1 2" key="1">
    <citation type="submission" date="2019-01" db="EMBL/GenBank/DDBJ databases">
        <title>Blautia sp. nov. KGMB01111 isolated human feces.</title>
        <authorList>
            <person name="Park J.-E."/>
            <person name="Kim J.-S."/>
            <person name="Park S.-H."/>
        </authorList>
    </citation>
    <scope>NUCLEOTIDE SEQUENCE [LARGE SCALE GENOMIC DNA]</scope>
    <source>
        <strain evidence="1 2">KGMB01111</strain>
    </source>
</reference>
<evidence type="ECO:0000313" key="2">
    <source>
        <dbReference type="Proteomes" id="UP000290106"/>
    </source>
</evidence>
<sequence>MRRFSYVLIVCSCLFLLTAGYYFSYQLGNSDQPEIQPPTTQETEQILQPSYLIRIVDGKVVIQHSDGSVYETTEISEESLPSSVREKIQKEYRLNSRQELYSFLENYSS</sequence>
<evidence type="ECO:0000313" key="1">
    <source>
        <dbReference type="EMBL" id="RXS75138.1"/>
    </source>
</evidence>